<dbReference type="Pfam" id="PF00989">
    <property type="entry name" value="PAS"/>
    <property type="match status" value="1"/>
</dbReference>
<comment type="caution">
    <text evidence="7">The sequence shown here is derived from an EMBL/GenBank/DDBJ whole genome shotgun (WGS) entry which is preliminary data.</text>
</comment>
<evidence type="ECO:0000259" key="2">
    <source>
        <dbReference type="PROSITE" id="PS50110"/>
    </source>
</evidence>
<feature type="domain" description="EAL" evidence="5">
    <location>
        <begin position="436"/>
        <end position="694"/>
    </location>
</feature>
<dbReference type="SUPFAM" id="SSF55785">
    <property type="entry name" value="PYP-like sensor domain (PAS domain)"/>
    <property type="match status" value="1"/>
</dbReference>
<name>A0A2N3PR61_9PROT</name>
<dbReference type="PROSITE" id="PS50887">
    <property type="entry name" value="GGDEF"/>
    <property type="match status" value="1"/>
</dbReference>
<feature type="domain" description="PAC" evidence="4">
    <location>
        <begin position="214"/>
        <end position="266"/>
    </location>
</feature>
<dbReference type="CDD" id="cd01948">
    <property type="entry name" value="EAL"/>
    <property type="match status" value="1"/>
</dbReference>
<dbReference type="CDD" id="cd00156">
    <property type="entry name" value="REC"/>
    <property type="match status" value="1"/>
</dbReference>
<dbReference type="SMART" id="SM00086">
    <property type="entry name" value="PAC"/>
    <property type="match status" value="1"/>
</dbReference>
<dbReference type="PROSITE" id="PS50883">
    <property type="entry name" value="EAL"/>
    <property type="match status" value="1"/>
</dbReference>
<dbReference type="AlphaFoldDB" id="A0A2N3PR61"/>
<dbReference type="GO" id="GO:0006355">
    <property type="term" value="P:regulation of DNA-templated transcription"/>
    <property type="evidence" value="ECO:0007669"/>
    <property type="project" value="InterPro"/>
</dbReference>
<sequence length="697" mass="76966">MGSRAKPLIEVLLVEDIAADARLVELLIDEIAPGQFHFTWVTSLQKALAAVVEQEFHAALLDLTLPDSRGLETLARLRARAPQVPIVVLTGNDDEHLAIKALQQGAGDYLIKSRDNAELIRRAIRYAIERARADASLRSSEGQFRAIFENASLGIGLIDRQGRLFSANPALRGMLTEDPCQNRDGTLYAYIHPDDRAHFVPQAESLLNGERENLSAEIRFTPKAGSFAWGHANVSLIRSIDGQPQFAVGMVEDVTVRKTMEKRLNHQASHDALTGLPNRVLLEERLARALIRAERNRLVFALLFLDLDQFKQINDTLGHVTGDTLLRDVATRLTGTVRRQDTVARLGGDEFVLIIEDISDFRDAATVAQKVLGRFNEPFLLSGQQTRVSTSIGIGLYPSDGEDAETLLRQADEAMYCAKKQGRDSFRFAATDLSEKVFERDALRKALYRTVDEGGLEIHYQPIIALESGAIQAVEALLRWRHPEIGLMTPGQFLPLAVDSGLMPVIGKWVLESALRQLALWRSDGHPSLRLCLNVGKSELHAGNFALQLHDCLATNNVPAHAIDIELPVALAMDATSATRHALGQLHEMTCRIAIDDFGAGRTDFHTLRQVQIDILKISPDYIRGLPTDNDEAKLINAAIVAAHSMSISVVAKAVETSEQYVYLRRHHCDAAQGYLFSRPLPPGEFPPAIDHAPMNG</sequence>
<dbReference type="InterPro" id="IPR001633">
    <property type="entry name" value="EAL_dom"/>
</dbReference>
<dbReference type="InterPro" id="IPR000014">
    <property type="entry name" value="PAS"/>
</dbReference>
<dbReference type="SMART" id="SM00448">
    <property type="entry name" value="REC"/>
    <property type="match status" value="1"/>
</dbReference>
<dbReference type="PROSITE" id="PS50113">
    <property type="entry name" value="PAC"/>
    <property type="match status" value="1"/>
</dbReference>
<evidence type="ECO:0000259" key="4">
    <source>
        <dbReference type="PROSITE" id="PS50113"/>
    </source>
</evidence>
<dbReference type="NCBIfam" id="TIGR00229">
    <property type="entry name" value="sensory_box"/>
    <property type="match status" value="1"/>
</dbReference>
<dbReference type="PANTHER" id="PTHR44757">
    <property type="entry name" value="DIGUANYLATE CYCLASE DGCP"/>
    <property type="match status" value="1"/>
</dbReference>
<dbReference type="Pfam" id="PF00563">
    <property type="entry name" value="EAL"/>
    <property type="match status" value="1"/>
</dbReference>
<keyword evidence="1" id="KW-0597">Phosphoprotein</keyword>
<dbReference type="PANTHER" id="PTHR44757:SF2">
    <property type="entry name" value="BIOFILM ARCHITECTURE MAINTENANCE PROTEIN MBAA"/>
    <property type="match status" value="1"/>
</dbReference>
<dbReference type="InterPro" id="IPR001789">
    <property type="entry name" value="Sig_transdc_resp-reg_receiver"/>
</dbReference>
<dbReference type="InterPro" id="IPR035965">
    <property type="entry name" value="PAS-like_dom_sf"/>
</dbReference>
<dbReference type="RefSeq" id="WP_101252347.1">
    <property type="nucleotide sequence ID" value="NZ_PIUM01000026.1"/>
</dbReference>
<dbReference type="Gene3D" id="3.30.70.270">
    <property type="match status" value="1"/>
</dbReference>
<evidence type="ECO:0000256" key="1">
    <source>
        <dbReference type="PROSITE-ProRule" id="PRU00169"/>
    </source>
</evidence>
<dbReference type="Pfam" id="PF00990">
    <property type="entry name" value="GGDEF"/>
    <property type="match status" value="1"/>
</dbReference>
<evidence type="ECO:0000313" key="7">
    <source>
        <dbReference type="EMBL" id="PKU22874.1"/>
    </source>
</evidence>
<dbReference type="InterPro" id="IPR001610">
    <property type="entry name" value="PAC"/>
</dbReference>
<dbReference type="SMART" id="SM00052">
    <property type="entry name" value="EAL"/>
    <property type="match status" value="1"/>
</dbReference>
<dbReference type="InterPro" id="IPR052155">
    <property type="entry name" value="Biofilm_reg_signaling"/>
</dbReference>
<dbReference type="InterPro" id="IPR013767">
    <property type="entry name" value="PAS_fold"/>
</dbReference>
<dbReference type="InterPro" id="IPR000160">
    <property type="entry name" value="GGDEF_dom"/>
</dbReference>
<organism evidence="7 8">
    <name type="scientific">Telmatospirillum siberiense</name>
    <dbReference type="NCBI Taxonomy" id="382514"/>
    <lineage>
        <taxon>Bacteria</taxon>
        <taxon>Pseudomonadati</taxon>
        <taxon>Pseudomonadota</taxon>
        <taxon>Alphaproteobacteria</taxon>
        <taxon>Rhodospirillales</taxon>
        <taxon>Rhodospirillaceae</taxon>
        <taxon>Telmatospirillum</taxon>
    </lineage>
</organism>
<evidence type="ECO:0000259" key="3">
    <source>
        <dbReference type="PROSITE" id="PS50112"/>
    </source>
</evidence>
<dbReference type="SMART" id="SM00267">
    <property type="entry name" value="GGDEF"/>
    <property type="match status" value="1"/>
</dbReference>
<gene>
    <name evidence="7" type="ORF">CWS72_19680</name>
</gene>
<dbReference type="InterPro" id="IPR011006">
    <property type="entry name" value="CheY-like_superfamily"/>
</dbReference>
<dbReference type="GO" id="GO:0003824">
    <property type="term" value="F:catalytic activity"/>
    <property type="evidence" value="ECO:0007669"/>
    <property type="project" value="UniProtKB-ARBA"/>
</dbReference>
<feature type="domain" description="PAS" evidence="3">
    <location>
        <begin position="140"/>
        <end position="210"/>
    </location>
</feature>
<dbReference type="InterPro" id="IPR029787">
    <property type="entry name" value="Nucleotide_cyclase"/>
</dbReference>
<dbReference type="InterPro" id="IPR000700">
    <property type="entry name" value="PAS-assoc_C"/>
</dbReference>
<dbReference type="Pfam" id="PF00072">
    <property type="entry name" value="Response_reg"/>
    <property type="match status" value="1"/>
</dbReference>
<dbReference type="NCBIfam" id="TIGR00254">
    <property type="entry name" value="GGDEF"/>
    <property type="match status" value="1"/>
</dbReference>
<feature type="modified residue" description="4-aspartylphosphate" evidence="1">
    <location>
        <position position="62"/>
    </location>
</feature>
<dbReference type="SUPFAM" id="SSF55073">
    <property type="entry name" value="Nucleotide cyclase"/>
    <property type="match status" value="1"/>
</dbReference>
<dbReference type="CDD" id="cd00130">
    <property type="entry name" value="PAS"/>
    <property type="match status" value="1"/>
</dbReference>
<proteinExistence type="predicted"/>
<evidence type="ECO:0000313" key="8">
    <source>
        <dbReference type="Proteomes" id="UP000233293"/>
    </source>
</evidence>
<dbReference type="SUPFAM" id="SSF52172">
    <property type="entry name" value="CheY-like"/>
    <property type="match status" value="1"/>
</dbReference>
<dbReference type="InterPro" id="IPR043128">
    <property type="entry name" value="Rev_trsase/Diguanyl_cyclase"/>
</dbReference>
<evidence type="ECO:0008006" key="9">
    <source>
        <dbReference type="Google" id="ProtNLM"/>
    </source>
</evidence>
<feature type="domain" description="Response regulatory" evidence="2">
    <location>
        <begin position="10"/>
        <end position="127"/>
    </location>
</feature>
<dbReference type="CDD" id="cd01949">
    <property type="entry name" value="GGDEF"/>
    <property type="match status" value="1"/>
</dbReference>
<reference evidence="8" key="1">
    <citation type="submission" date="2017-12" db="EMBL/GenBank/DDBJ databases">
        <title>Draft genome sequence of Telmatospirillum siberiense 26-4b1T, an acidotolerant peatland alphaproteobacterium potentially involved in sulfur cycling.</title>
        <authorList>
            <person name="Hausmann B."/>
            <person name="Pjevac P."/>
            <person name="Schreck K."/>
            <person name="Herbold C.W."/>
            <person name="Daims H."/>
            <person name="Wagner M."/>
            <person name="Pester M."/>
            <person name="Loy A."/>
        </authorList>
    </citation>
    <scope>NUCLEOTIDE SEQUENCE [LARGE SCALE GENOMIC DNA]</scope>
    <source>
        <strain evidence="8">26-4b1</strain>
    </source>
</reference>
<dbReference type="FunFam" id="3.30.70.270:FF:000001">
    <property type="entry name" value="Diguanylate cyclase domain protein"/>
    <property type="match status" value="1"/>
</dbReference>
<dbReference type="OrthoDB" id="7251575at2"/>
<dbReference type="Gene3D" id="3.40.50.2300">
    <property type="match status" value="1"/>
</dbReference>
<keyword evidence="8" id="KW-1185">Reference proteome</keyword>
<dbReference type="GO" id="GO:0000160">
    <property type="term" value="P:phosphorelay signal transduction system"/>
    <property type="evidence" value="ECO:0007669"/>
    <property type="project" value="InterPro"/>
</dbReference>
<dbReference type="EMBL" id="PIUM01000026">
    <property type="protein sequence ID" value="PKU22874.1"/>
    <property type="molecule type" value="Genomic_DNA"/>
</dbReference>
<dbReference type="Gene3D" id="3.30.450.20">
    <property type="entry name" value="PAS domain"/>
    <property type="match status" value="1"/>
</dbReference>
<accession>A0A2N3PR61</accession>
<dbReference type="InterPro" id="IPR035919">
    <property type="entry name" value="EAL_sf"/>
</dbReference>
<dbReference type="Proteomes" id="UP000233293">
    <property type="component" value="Unassembled WGS sequence"/>
</dbReference>
<evidence type="ECO:0000259" key="5">
    <source>
        <dbReference type="PROSITE" id="PS50883"/>
    </source>
</evidence>
<feature type="domain" description="GGDEF" evidence="6">
    <location>
        <begin position="298"/>
        <end position="431"/>
    </location>
</feature>
<dbReference type="PROSITE" id="PS50110">
    <property type="entry name" value="RESPONSE_REGULATORY"/>
    <property type="match status" value="1"/>
</dbReference>
<dbReference type="Gene3D" id="3.20.20.450">
    <property type="entry name" value="EAL domain"/>
    <property type="match status" value="1"/>
</dbReference>
<dbReference type="SUPFAM" id="SSF141868">
    <property type="entry name" value="EAL domain-like"/>
    <property type="match status" value="1"/>
</dbReference>
<dbReference type="PROSITE" id="PS50112">
    <property type="entry name" value="PAS"/>
    <property type="match status" value="1"/>
</dbReference>
<protein>
    <recommendedName>
        <fullName evidence="9">Two-component system response regulator</fullName>
    </recommendedName>
</protein>
<evidence type="ECO:0000259" key="6">
    <source>
        <dbReference type="PROSITE" id="PS50887"/>
    </source>
</evidence>
<dbReference type="SMART" id="SM00091">
    <property type="entry name" value="PAS"/>
    <property type="match status" value="1"/>
</dbReference>